<sequence length="169" mass="18577">MKPTSGSQIRALSCLSLVADPSALPRTWASIRKGGGGSHDSESSSFGRLGPRRVFIFILNQLSIRSDSTHRSNTCVYQNTNEVVACPKNSWTSTIAVIIALAVKQWYIRRERKRNTLGAAKQSAGFYQPIDGHVHPEGAYYASSMSNYSLGEDEEKKIFMPEPVLAQGL</sequence>
<dbReference type="OrthoDB" id="2979244at2759"/>
<name>A0A6A4HR99_9AGAR</name>
<organism evidence="1 2">
    <name type="scientific">Gymnopus androsaceus JB14</name>
    <dbReference type="NCBI Taxonomy" id="1447944"/>
    <lineage>
        <taxon>Eukaryota</taxon>
        <taxon>Fungi</taxon>
        <taxon>Dikarya</taxon>
        <taxon>Basidiomycota</taxon>
        <taxon>Agaricomycotina</taxon>
        <taxon>Agaricomycetes</taxon>
        <taxon>Agaricomycetidae</taxon>
        <taxon>Agaricales</taxon>
        <taxon>Marasmiineae</taxon>
        <taxon>Omphalotaceae</taxon>
        <taxon>Gymnopus</taxon>
    </lineage>
</organism>
<keyword evidence="2" id="KW-1185">Reference proteome</keyword>
<accession>A0A6A4HR99</accession>
<protein>
    <submittedName>
        <fullName evidence="1">Uncharacterized protein</fullName>
    </submittedName>
</protein>
<evidence type="ECO:0000313" key="1">
    <source>
        <dbReference type="EMBL" id="KAE9400483.1"/>
    </source>
</evidence>
<evidence type="ECO:0000313" key="2">
    <source>
        <dbReference type="Proteomes" id="UP000799118"/>
    </source>
</evidence>
<proteinExistence type="predicted"/>
<gene>
    <name evidence="1" type="ORF">BT96DRAFT_992999</name>
</gene>
<dbReference type="AlphaFoldDB" id="A0A6A4HR99"/>
<dbReference type="Proteomes" id="UP000799118">
    <property type="component" value="Unassembled WGS sequence"/>
</dbReference>
<reference evidence="1" key="1">
    <citation type="journal article" date="2019" name="Environ. Microbiol.">
        <title>Fungal ecological strategies reflected in gene transcription - a case study of two litter decomposers.</title>
        <authorList>
            <person name="Barbi F."/>
            <person name="Kohler A."/>
            <person name="Barry K."/>
            <person name="Baskaran P."/>
            <person name="Daum C."/>
            <person name="Fauchery L."/>
            <person name="Ihrmark K."/>
            <person name="Kuo A."/>
            <person name="LaButti K."/>
            <person name="Lipzen A."/>
            <person name="Morin E."/>
            <person name="Grigoriev I.V."/>
            <person name="Henrissat B."/>
            <person name="Lindahl B."/>
            <person name="Martin F."/>
        </authorList>
    </citation>
    <scope>NUCLEOTIDE SEQUENCE</scope>
    <source>
        <strain evidence="1">JB14</strain>
    </source>
</reference>
<dbReference type="EMBL" id="ML769456">
    <property type="protein sequence ID" value="KAE9400483.1"/>
    <property type="molecule type" value="Genomic_DNA"/>
</dbReference>